<dbReference type="Pfam" id="PF13676">
    <property type="entry name" value="TIR_2"/>
    <property type="match status" value="1"/>
</dbReference>
<organism evidence="2 3">
    <name type="scientific">Malonomonas rubra DSM 5091</name>
    <dbReference type="NCBI Taxonomy" id="1122189"/>
    <lineage>
        <taxon>Bacteria</taxon>
        <taxon>Pseudomonadati</taxon>
        <taxon>Thermodesulfobacteriota</taxon>
        <taxon>Desulfuromonadia</taxon>
        <taxon>Desulfuromonadales</taxon>
        <taxon>Geopsychrobacteraceae</taxon>
        <taxon>Malonomonas</taxon>
    </lineage>
</organism>
<evidence type="ECO:0000259" key="1">
    <source>
        <dbReference type="Pfam" id="PF13676"/>
    </source>
</evidence>
<dbReference type="RefSeq" id="WP_072909387.1">
    <property type="nucleotide sequence ID" value="NZ_FQZT01000011.1"/>
</dbReference>
<evidence type="ECO:0000313" key="3">
    <source>
        <dbReference type="Proteomes" id="UP000184171"/>
    </source>
</evidence>
<dbReference type="Proteomes" id="UP000184171">
    <property type="component" value="Unassembled WGS sequence"/>
</dbReference>
<dbReference type="STRING" id="1122189.SAMN02745165_02830"/>
<dbReference type="OrthoDB" id="9810385at2"/>
<dbReference type="Gene3D" id="3.40.50.10140">
    <property type="entry name" value="Toll/interleukin-1 receptor homology (TIR) domain"/>
    <property type="match status" value="1"/>
</dbReference>
<dbReference type="GO" id="GO:0007165">
    <property type="term" value="P:signal transduction"/>
    <property type="evidence" value="ECO:0007669"/>
    <property type="project" value="InterPro"/>
</dbReference>
<name>A0A1M6KX72_MALRU</name>
<reference evidence="2 3" key="1">
    <citation type="submission" date="2016-11" db="EMBL/GenBank/DDBJ databases">
        <authorList>
            <person name="Jaros S."/>
            <person name="Januszkiewicz K."/>
            <person name="Wedrychowicz H."/>
        </authorList>
    </citation>
    <scope>NUCLEOTIDE SEQUENCE [LARGE SCALE GENOMIC DNA]</scope>
    <source>
        <strain evidence="2 3">DSM 5091</strain>
    </source>
</reference>
<dbReference type="InterPro" id="IPR035897">
    <property type="entry name" value="Toll_tir_struct_dom_sf"/>
</dbReference>
<dbReference type="SUPFAM" id="SSF52200">
    <property type="entry name" value="Toll/Interleukin receptor TIR domain"/>
    <property type="match status" value="1"/>
</dbReference>
<dbReference type="InterPro" id="IPR000157">
    <property type="entry name" value="TIR_dom"/>
</dbReference>
<feature type="domain" description="TIR" evidence="1">
    <location>
        <begin position="45"/>
        <end position="141"/>
    </location>
</feature>
<dbReference type="AlphaFoldDB" id="A0A1M6KX72"/>
<proteinExistence type="predicted"/>
<accession>A0A1M6KX72</accession>
<gene>
    <name evidence="2" type="ORF">SAMN02745165_02830</name>
</gene>
<dbReference type="EMBL" id="FQZT01000011">
    <property type="protein sequence ID" value="SHJ63545.1"/>
    <property type="molecule type" value="Genomic_DNA"/>
</dbReference>
<keyword evidence="3" id="KW-1185">Reference proteome</keyword>
<sequence length="196" mass="21984">MSFYTKDEARLAAKGMLRKSYSAKTASQTLSEAKIKAGSYEQFDVFLSHSINDAELVLGVKCLLEDQGLKVYVDWVVDPHLSRDEVNRETAKLIRERMKQSKSLIYIATESSTDSKWMPWELGYFDGFSSGSVAILPLMEKSYSAFKGQEYLSIYPTVEKGKYKSGKEDVFIESSGVGWTTLAKFAKGQTGLSKYS</sequence>
<evidence type="ECO:0000313" key="2">
    <source>
        <dbReference type="EMBL" id="SHJ63545.1"/>
    </source>
</evidence>
<protein>
    <submittedName>
        <fullName evidence="2">TIR domain-containing protein</fullName>
    </submittedName>
</protein>